<dbReference type="SFLD" id="SFLDG01133">
    <property type="entry name" value="C1.5.4:_Enolase-phosphatase_Li"/>
    <property type="match status" value="1"/>
</dbReference>
<sequence>MSDEHRDDNRARPIRAVVVDIEGTTSPTSSVREDLYGYTRRRLPQWLAEDSDGTAKTVIEQTRDLAGRPDAGLDEIAGILCGWLDSDVKAAPLKTAQGVICAWGFREGALFGEFFPDAPVALRAWHGAGLTLWVYSSGSVRNQQDWFAYARGGELASLISGWFDLANAGPKREEQSYRRIAAAIGVPAGEILFLSDHPDELDAAVAAGWQAVGVTRAGEPNAPRPPHRWIGSFAELDPVAAAR</sequence>
<accession>A0A2S6A2S5</accession>
<dbReference type="Pfam" id="PF00702">
    <property type="entry name" value="Hydrolase"/>
    <property type="match status" value="1"/>
</dbReference>
<dbReference type="Gene3D" id="1.10.720.60">
    <property type="match status" value="1"/>
</dbReference>
<comment type="cofactor">
    <cofactor evidence="4">
        <name>Mg(2+)</name>
        <dbReference type="ChEBI" id="CHEBI:18420"/>
    </cofactor>
    <text evidence="4">Binds 1 Mg(2+) ion per subunit.</text>
</comment>
<dbReference type="GO" id="GO:0000287">
    <property type="term" value="F:magnesium ion binding"/>
    <property type="evidence" value="ECO:0007669"/>
    <property type="project" value="UniProtKB-UniRule"/>
</dbReference>
<proteinExistence type="inferred from homology"/>
<dbReference type="AlphaFoldDB" id="A0A2S6A2S5"/>
<dbReference type="Gene3D" id="3.40.50.1000">
    <property type="entry name" value="HAD superfamily/HAD-like"/>
    <property type="match status" value="1"/>
</dbReference>
<comment type="caution">
    <text evidence="5">The sequence shown here is derived from an EMBL/GenBank/DDBJ whole genome shotgun (WGS) entry which is preliminary data.</text>
</comment>
<keyword evidence="1 4" id="KW-0028">Amino-acid biosynthesis</keyword>
<dbReference type="HAMAP" id="MF_01681">
    <property type="entry name" value="Salvage_MtnC"/>
    <property type="match status" value="1"/>
</dbReference>
<evidence type="ECO:0000256" key="2">
    <source>
        <dbReference type="ARBA" id="ARBA00022801"/>
    </source>
</evidence>
<dbReference type="GO" id="GO:0019509">
    <property type="term" value="P:L-methionine salvage from methylthioadenosine"/>
    <property type="evidence" value="ECO:0007669"/>
    <property type="project" value="UniProtKB-UniRule"/>
</dbReference>
<dbReference type="UniPathway" id="UPA00904">
    <property type="reaction ID" value="UER00876"/>
</dbReference>
<comment type="pathway">
    <text evidence="4">Amino-acid biosynthesis; L-methionine biosynthesis via salvage pathway; L-methionine from S-methyl-5-thio-alpha-D-ribose 1-phosphate: step 3/6.</text>
</comment>
<dbReference type="PANTHER" id="PTHR20371">
    <property type="entry name" value="ENOLASE-PHOSPHATASE E1"/>
    <property type="match status" value="1"/>
</dbReference>
<dbReference type="SUPFAM" id="SSF56784">
    <property type="entry name" value="HAD-like"/>
    <property type="match status" value="1"/>
</dbReference>
<keyword evidence="2 4" id="KW-0378">Hydrolase</keyword>
<dbReference type="GO" id="GO:0043874">
    <property type="term" value="F:acireductone synthase activity"/>
    <property type="evidence" value="ECO:0007669"/>
    <property type="project" value="UniProtKB-EC"/>
</dbReference>
<comment type="function">
    <text evidence="4">Bifunctional enzyme that catalyzes the enolization of 2,3-diketo-5-methylthiopentyl-1-phosphate (DK-MTP-1-P) into the intermediate 2-hydroxy-3-keto-5-methylthiopentenyl-1-phosphate (HK-MTPenyl-1-P), which is then dephosphorylated to form the acireductone 1,2-dihydroxy-3-keto-5-methylthiopentene (DHK-MTPene).</text>
</comment>
<dbReference type="InterPro" id="IPR023214">
    <property type="entry name" value="HAD_sf"/>
</dbReference>
<comment type="pathway">
    <text evidence="4">Amino-acid biosynthesis; L-methionine biosynthesis via salvage pathway; L-methionine from S-methyl-5-thio-alpha-D-ribose 1-phosphate: step 4/6.</text>
</comment>
<protein>
    <recommendedName>
        <fullName evidence="4">Enolase-phosphatase E1</fullName>
        <ecNumber evidence="4">3.1.3.77</ecNumber>
    </recommendedName>
    <alternativeName>
        <fullName evidence="4">2,3-diketo-5-methylthio-1-phosphopentane phosphatase</fullName>
    </alternativeName>
</protein>
<dbReference type="EC" id="3.1.3.77" evidence="4"/>
<dbReference type="SFLD" id="SFLDG01129">
    <property type="entry name" value="C1.5:_HAD__Beta-PGM__Phosphata"/>
    <property type="match status" value="1"/>
</dbReference>
<reference evidence="5 6" key="1">
    <citation type="submission" date="2018-02" db="EMBL/GenBank/DDBJ databases">
        <title>8 Nocardia nova and 1 Nocardia cyriacigeorgica strain used for evolution to TMP-SMX.</title>
        <authorList>
            <person name="Mehta H."/>
            <person name="Weng J."/>
            <person name="Shamoo Y."/>
        </authorList>
    </citation>
    <scope>NUCLEOTIDE SEQUENCE [LARGE SCALE GENOMIC DNA]</scope>
    <source>
        <strain evidence="5 6">BAA2227</strain>
    </source>
</reference>
<evidence type="ECO:0000313" key="6">
    <source>
        <dbReference type="Proteomes" id="UP000238356"/>
    </source>
</evidence>
<comment type="similarity">
    <text evidence="4">Belongs to the HAD-like hydrolase superfamily. MasA/MtnC family.</text>
</comment>
<dbReference type="InterPro" id="IPR023943">
    <property type="entry name" value="Enolase-ppase_E1"/>
</dbReference>
<evidence type="ECO:0000313" key="5">
    <source>
        <dbReference type="EMBL" id="PPJ25953.1"/>
    </source>
</evidence>
<evidence type="ECO:0000256" key="3">
    <source>
        <dbReference type="ARBA" id="ARBA00023167"/>
    </source>
</evidence>
<gene>
    <name evidence="4 5" type="primary">mtnC</name>
    <name evidence="5" type="ORF">C5F51_21930</name>
</gene>
<name>A0A2S6A2S5_9NOCA</name>
<keyword evidence="6" id="KW-1185">Reference proteome</keyword>
<comment type="catalytic activity">
    <reaction evidence="4">
        <text>5-methylsulfanyl-2,3-dioxopentyl phosphate + H2O = 1,2-dihydroxy-5-(methylsulfanyl)pent-1-en-3-one + phosphate</text>
        <dbReference type="Rhea" id="RHEA:21700"/>
        <dbReference type="ChEBI" id="CHEBI:15377"/>
        <dbReference type="ChEBI" id="CHEBI:43474"/>
        <dbReference type="ChEBI" id="CHEBI:49252"/>
        <dbReference type="ChEBI" id="CHEBI:58828"/>
        <dbReference type="EC" id="3.1.3.77"/>
    </reaction>
</comment>
<evidence type="ECO:0000256" key="1">
    <source>
        <dbReference type="ARBA" id="ARBA00022605"/>
    </source>
</evidence>
<dbReference type="GO" id="GO:0043716">
    <property type="term" value="F:2-hydroxy-3-keto-5-methylthiopentenyl-1-phosphate phosphatase activity"/>
    <property type="evidence" value="ECO:0007669"/>
    <property type="project" value="UniProtKB-UniRule"/>
</dbReference>
<evidence type="ECO:0000256" key="4">
    <source>
        <dbReference type="HAMAP-Rule" id="MF_01681"/>
    </source>
</evidence>
<dbReference type="NCBIfam" id="TIGR01691">
    <property type="entry name" value="enolase-ppase"/>
    <property type="match status" value="1"/>
</dbReference>
<comment type="subunit">
    <text evidence="4">Monomer.</text>
</comment>
<keyword evidence="4" id="KW-0479">Metal-binding</keyword>
<dbReference type="RefSeq" id="WP_064908019.1">
    <property type="nucleotide sequence ID" value="NZ_PSZD01000014.1"/>
</dbReference>
<dbReference type="EMBL" id="PSZD01000014">
    <property type="protein sequence ID" value="PPJ25953.1"/>
    <property type="molecule type" value="Genomic_DNA"/>
</dbReference>
<keyword evidence="4" id="KW-0460">Magnesium</keyword>
<dbReference type="InterPro" id="IPR036412">
    <property type="entry name" value="HAD-like_sf"/>
</dbReference>
<keyword evidence="3 4" id="KW-0486">Methionine biosynthesis</keyword>
<organism evidence="5 6">
    <name type="scientific">Nocardia nova</name>
    <dbReference type="NCBI Taxonomy" id="37330"/>
    <lineage>
        <taxon>Bacteria</taxon>
        <taxon>Bacillati</taxon>
        <taxon>Actinomycetota</taxon>
        <taxon>Actinomycetes</taxon>
        <taxon>Mycobacteriales</taxon>
        <taxon>Nocardiaceae</taxon>
        <taxon>Nocardia</taxon>
    </lineage>
</organism>
<dbReference type="CDD" id="cd01629">
    <property type="entry name" value="HAD_EP"/>
    <property type="match status" value="1"/>
</dbReference>
<dbReference type="Proteomes" id="UP000238356">
    <property type="component" value="Unassembled WGS sequence"/>
</dbReference>
<dbReference type="SFLD" id="SFLDS00003">
    <property type="entry name" value="Haloacid_Dehalogenase"/>
    <property type="match status" value="1"/>
</dbReference>
<dbReference type="GO" id="GO:0043715">
    <property type="term" value="F:2,3-diketo-5-methylthiopentyl-1-phosphate enolase activity"/>
    <property type="evidence" value="ECO:0007669"/>
    <property type="project" value="UniProtKB-UniRule"/>
</dbReference>
<dbReference type="PANTHER" id="PTHR20371:SF1">
    <property type="entry name" value="ENOLASE-PHOSPHATASE E1"/>
    <property type="match status" value="1"/>
</dbReference>